<feature type="compositionally biased region" description="Pro residues" evidence="6">
    <location>
        <begin position="622"/>
        <end position="631"/>
    </location>
</feature>
<dbReference type="AlphaFoldDB" id="A0AAV9X3G7"/>
<feature type="compositionally biased region" description="Low complexity" evidence="6">
    <location>
        <begin position="649"/>
        <end position="660"/>
    </location>
</feature>
<reference evidence="9 10" key="1">
    <citation type="submission" date="2019-10" db="EMBL/GenBank/DDBJ databases">
        <authorList>
            <person name="Palmer J.M."/>
        </authorList>
    </citation>
    <scope>NUCLEOTIDE SEQUENCE [LARGE SCALE GENOMIC DNA]</scope>
    <source>
        <strain evidence="9 10">TWF694</strain>
    </source>
</reference>
<accession>A0AAV9X3G7</accession>
<gene>
    <name evidence="9" type="ORF">TWF694_001730</name>
</gene>
<feature type="compositionally biased region" description="Basic and acidic residues" evidence="6">
    <location>
        <begin position="740"/>
        <end position="758"/>
    </location>
</feature>
<dbReference type="InterPro" id="IPR049326">
    <property type="entry name" value="Rhodopsin_dom_fungi"/>
</dbReference>
<keyword evidence="2 7" id="KW-0812">Transmembrane</keyword>
<feature type="transmembrane region" description="Helical" evidence="7">
    <location>
        <begin position="81"/>
        <end position="106"/>
    </location>
</feature>
<evidence type="ECO:0000256" key="1">
    <source>
        <dbReference type="ARBA" id="ARBA00004141"/>
    </source>
</evidence>
<evidence type="ECO:0000256" key="5">
    <source>
        <dbReference type="ARBA" id="ARBA00038359"/>
    </source>
</evidence>
<dbReference type="EMBL" id="JAVHJO010000010">
    <property type="protein sequence ID" value="KAK6535262.1"/>
    <property type="molecule type" value="Genomic_DNA"/>
</dbReference>
<feature type="transmembrane region" description="Helical" evidence="7">
    <location>
        <begin position="160"/>
        <end position="181"/>
    </location>
</feature>
<evidence type="ECO:0000256" key="6">
    <source>
        <dbReference type="SAM" id="MobiDB-lite"/>
    </source>
</evidence>
<feature type="compositionally biased region" description="Basic and acidic residues" evidence="6">
    <location>
        <begin position="665"/>
        <end position="689"/>
    </location>
</feature>
<feature type="compositionally biased region" description="Polar residues" evidence="6">
    <location>
        <begin position="728"/>
        <end position="739"/>
    </location>
</feature>
<comment type="subcellular location">
    <subcellularLocation>
        <location evidence="1">Membrane</location>
        <topology evidence="1">Multi-pass membrane protein</topology>
    </subcellularLocation>
</comment>
<proteinExistence type="inferred from homology"/>
<keyword evidence="10" id="KW-1185">Reference proteome</keyword>
<feature type="compositionally biased region" description="Basic and acidic residues" evidence="6">
    <location>
        <begin position="596"/>
        <end position="613"/>
    </location>
</feature>
<evidence type="ECO:0000313" key="10">
    <source>
        <dbReference type="Proteomes" id="UP001365542"/>
    </source>
</evidence>
<keyword evidence="4 7" id="KW-0472">Membrane</keyword>
<evidence type="ECO:0000256" key="7">
    <source>
        <dbReference type="SAM" id="Phobius"/>
    </source>
</evidence>
<evidence type="ECO:0000256" key="4">
    <source>
        <dbReference type="ARBA" id="ARBA00023136"/>
    </source>
</evidence>
<protein>
    <recommendedName>
        <fullName evidence="8">Rhodopsin domain-containing protein</fullName>
    </recommendedName>
</protein>
<evidence type="ECO:0000259" key="8">
    <source>
        <dbReference type="Pfam" id="PF20684"/>
    </source>
</evidence>
<feature type="compositionally biased region" description="Low complexity" evidence="6">
    <location>
        <begin position="836"/>
        <end position="853"/>
    </location>
</feature>
<comment type="caution">
    <text evidence="9">The sequence shown here is derived from an EMBL/GenBank/DDBJ whole genome shotgun (WGS) entry which is preliminary data.</text>
</comment>
<dbReference type="PANTHER" id="PTHR33048">
    <property type="entry name" value="PTH11-LIKE INTEGRAL MEMBRANE PROTEIN (AFU_ORTHOLOGUE AFUA_5G11245)"/>
    <property type="match status" value="1"/>
</dbReference>
<feature type="transmembrane region" description="Helical" evidence="7">
    <location>
        <begin position="126"/>
        <end position="148"/>
    </location>
</feature>
<keyword evidence="3 7" id="KW-1133">Transmembrane helix</keyword>
<dbReference type="InterPro" id="IPR052337">
    <property type="entry name" value="SAT4-like"/>
</dbReference>
<feature type="transmembrane region" description="Helical" evidence="7">
    <location>
        <begin position="242"/>
        <end position="262"/>
    </location>
</feature>
<feature type="compositionally biased region" description="Low complexity" evidence="6">
    <location>
        <begin position="717"/>
        <end position="727"/>
    </location>
</feature>
<dbReference type="Proteomes" id="UP001365542">
    <property type="component" value="Unassembled WGS sequence"/>
</dbReference>
<dbReference type="PANTHER" id="PTHR33048:SF123">
    <property type="entry name" value="INTEGRAL MEMBRANE PROTEIN"/>
    <property type="match status" value="1"/>
</dbReference>
<dbReference type="GO" id="GO:0016020">
    <property type="term" value="C:membrane"/>
    <property type="evidence" value="ECO:0007669"/>
    <property type="project" value="UniProtKB-SubCell"/>
</dbReference>
<organism evidence="9 10">
    <name type="scientific">Orbilia ellipsospora</name>
    <dbReference type="NCBI Taxonomy" id="2528407"/>
    <lineage>
        <taxon>Eukaryota</taxon>
        <taxon>Fungi</taxon>
        <taxon>Dikarya</taxon>
        <taxon>Ascomycota</taxon>
        <taxon>Pezizomycotina</taxon>
        <taxon>Orbiliomycetes</taxon>
        <taxon>Orbiliales</taxon>
        <taxon>Orbiliaceae</taxon>
        <taxon>Orbilia</taxon>
    </lineage>
</organism>
<comment type="similarity">
    <text evidence="5">Belongs to the SAT4 family.</text>
</comment>
<feature type="domain" description="Rhodopsin" evidence="8">
    <location>
        <begin position="65"/>
        <end position="308"/>
    </location>
</feature>
<name>A0AAV9X3G7_9PEZI</name>
<evidence type="ECO:0000313" key="9">
    <source>
        <dbReference type="EMBL" id="KAK6535262.1"/>
    </source>
</evidence>
<evidence type="ECO:0000256" key="2">
    <source>
        <dbReference type="ARBA" id="ARBA00022692"/>
    </source>
</evidence>
<feature type="region of interest" description="Disordered" evidence="6">
    <location>
        <begin position="466"/>
        <end position="811"/>
    </location>
</feature>
<feature type="transmembrane region" description="Helical" evidence="7">
    <location>
        <begin position="48"/>
        <end position="69"/>
    </location>
</feature>
<sequence length="863" mass="92673">MDNGGSLTGSPTASITEAATSTTTSNLYSTSTALSSPSQNGGDHGPTVLATTIVFLVLAFVSVALRIIARGFIARKMRIDDYLILIGFVLSFGMCLSIVQGVNYGFGRHSSTIPYSMALEKQKYQYAFTLLFNPAIAVTKVSILAFYLLVFKVQKHFRRFCWVTMAVVIIAGLSLTLLLAFRCHPIGLVFDPESNRQPFPGCIGTVRIYFASAPVNILEDLAIIVLPIPVLTSLRLPARQKAILLVVFSLGLFDIVVGMIRIHYFQLTETQALDFDYNAAYSFMWAAIEVNVGIVCASIPMTKPLISRFFPGWLGSTSLSEGHRDNTVYDPTYAYGAGTPTLPIARRGTIGSTSHRPSIGVGWMSAYGDSRGQVGELGHVDTDGKIITPTRLRRESHHPTTRLEATLWQDNNIFIKTPPGTLSRIPERHRFGSLEDSGISGSTAVARPSEASSYLEYFPLQIPSKVDSDEIDPLDSRGIALSPLQPNEPQGADDIPPWEKLELPGLDDPNLMGFTSPFKAPPTVKSPGEASASSTTQPEAKKKQSRKTSASSTGSSTRAPSSIFGIGRSKTKSKPENLSLEIPHRNSGQIPQLHEAGSRKPSQDTDISPTDKRRSIKTGPEPLLPPPPPGLVTPTISTDHLTCPEPSSKKTSSSSGSSGSAPLGARKEQIDLGELANEKEIVEAPDDSKTPLIETTPPPWESMKFEDVSGKGYSLQSASSAEAASSSTRPNLPSQASRTRSSDGKSLLRDAITREQYEKIGSVIDPATPMSGITTPAWAKEEHLREDEGETPPAIIGSSSWAGYKVGGSAKKKKKKLRDYFGEENIGAFVDLAPSHPAAAASSGSSSSNSSSSTKETEKKGGV</sequence>
<dbReference type="Pfam" id="PF20684">
    <property type="entry name" value="Fung_rhodopsin"/>
    <property type="match status" value="1"/>
</dbReference>
<feature type="region of interest" description="Disordered" evidence="6">
    <location>
        <begin position="836"/>
        <end position="863"/>
    </location>
</feature>
<evidence type="ECO:0000256" key="3">
    <source>
        <dbReference type="ARBA" id="ARBA00022989"/>
    </source>
</evidence>
<feature type="transmembrane region" description="Helical" evidence="7">
    <location>
        <begin position="208"/>
        <end position="230"/>
    </location>
</feature>
<feature type="compositionally biased region" description="Low complexity" evidence="6">
    <location>
        <begin position="547"/>
        <end position="562"/>
    </location>
</feature>